<dbReference type="InterPro" id="IPR011990">
    <property type="entry name" value="TPR-like_helical_dom_sf"/>
</dbReference>
<organism evidence="3 4">
    <name type="scientific">Petrolisthes cinctipes</name>
    <name type="common">Flat porcelain crab</name>
    <dbReference type="NCBI Taxonomy" id="88211"/>
    <lineage>
        <taxon>Eukaryota</taxon>
        <taxon>Metazoa</taxon>
        <taxon>Ecdysozoa</taxon>
        <taxon>Arthropoda</taxon>
        <taxon>Crustacea</taxon>
        <taxon>Multicrustacea</taxon>
        <taxon>Malacostraca</taxon>
        <taxon>Eumalacostraca</taxon>
        <taxon>Eucarida</taxon>
        <taxon>Decapoda</taxon>
        <taxon>Pleocyemata</taxon>
        <taxon>Anomura</taxon>
        <taxon>Galatheoidea</taxon>
        <taxon>Porcellanidae</taxon>
        <taxon>Petrolisthes</taxon>
    </lineage>
</organism>
<feature type="compositionally biased region" description="Acidic residues" evidence="2">
    <location>
        <begin position="23"/>
        <end position="36"/>
    </location>
</feature>
<feature type="repeat" description="TPR" evidence="1">
    <location>
        <begin position="125"/>
        <end position="158"/>
    </location>
</feature>
<dbReference type="PANTHER" id="PTHR15544">
    <property type="entry name" value="OSMOSIS RESPONSIVE FACTOR"/>
    <property type="match status" value="1"/>
</dbReference>
<feature type="compositionally biased region" description="Basic residues" evidence="2">
    <location>
        <begin position="1"/>
        <end position="11"/>
    </location>
</feature>
<dbReference type="SMART" id="SM00028">
    <property type="entry name" value="TPR"/>
    <property type="match status" value="3"/>
</dbReference>
<evidence type="ECO:0000313" key="4">
    <source>
        <dbReference type="Proteomes" id="UP001286313"/>
    </source>
</evidence>
<dbReference type="AlphaFoldDB" id="A0AAE1BRM2"/>
<dbReference type="PROSITE" id="PS50005">
    <property type="entry name" value="TPR"/>
    <property type="match status" value="1"/>
</dbReference>
<dbReference type="Proteomes" id="UP001286313">
    <property type="component" value="Unassembled WGS sequence"/>
</dbReference>
<name>A0AAE1BRM2_PETCI</name>
<evidence type="ECO:0000256" key="1">
    <source>
        <dbReference type="PROSITE-ProRule" id="PRU00339"/>
    </source>
</evidence>
<dbReference type="SUPFAM" id="SSF48452">
    <property type="entry name" value="TPR-like"/>
    <property type="match status" value="1"/>
</dbReference>
<reference evidence="3" key="1">
    <citation type="submission" date="2023-10" db="EMBL/GenBank/DDBJ databases">
        <title>Genome assemblies of two species of porcelain crab, Petrolisthes cinctipes and Petrolisthes manimaculis (Anomura: Porcellanidae).</title>
        <authorList>
            <person name="Angst P."/>
        </authorList>
    </citation>
    <scope>NUCLEOTIDE SEQUENCE</scope>
    <source>
        <strain evidence="3">PB745_01</strain>
        <tissue evidence="3">Gill</tissue>
    </source>
</reference>
<feature type="region of interest" description="Disordered" evidence="2">
    <location>
        <begin position="1"/>
        <end position="37"/>
    </location>
</feature>
<proteinExistence type="predicted"/>
<accession>A0AAE1BRM2</accession>
<dbReference type="Gene3D" id="1.25.40.10">
    <property type="entry name" value="Tetratricopeptide repeat domain"/>
    <property type="match status" value="1"/>
</dbReference>
<evidence type="ECO:0000256" key="2">
    <source>
        <dbReference type="SAM" id="MobiDB-lite"/>
    </source>
</evidence>
<evidence type="ECO:0008006" key="5">
    <source>
        <dbReference type="Google" id="ProtNLM"/>
    </source>
</evidence>
<dbReference type="EMBL" id="JAWQEG010006217">
    <property type="protein sequence ID" value="KAK3855440.1"/>
    <property type="molecule type" value="Genomic_DNA"/>
</dbReference>
<keyword evidence="1" id="KW-0802">TPR repeat</keyword>
<protein>
    <recommendedName>
        <fullName evidence="5">Tetratricopeptide repeat protein 33</fullName>
    </recommendedName>
</protein>
<evidence type="ECO:0000313" key="3">
    <source>
        <dbReference type="EMBL" id="KAK3855440.1"/>
    </source>
</evidence>
<gene>
    <name evidence="3" type="ORF">Pcinc_038156</name>
</gene>
<dbReference type="InterPro" id="IPR052658">
    <property type="entry name" value="TPR-containing"/>
</dbReference>
<dbReference type="InterPro" id="IPR019734">
    <property type="entry name" value="TPR_rpt"/>
</dbReference>
<sequence length="254" mass="28657">MQAFGWKRKSGLTKPRPPIFSEENSEERDDTQDPDVDWLTASKRPKVLQLEDEVVKAQRLSKEGVTLAEGERWWAAIGRWNAALALTPNDHTIHEMMAQAYIQVGEVYPALKSAESAVSLCPNWWVGLQTLGRAQLGLGEVKQAVKTFSRAVHIRPDQQELWREDLQWAVGLKKKYQEIQAEHERQVAAALESGITVPPEFPPTPPSVEGSVRERSIQLYQIQKQREAAEAGDPSLIERGKAVDLSKMVRMRVT</sequence>
<keyword evidence="4" id="KW-1185">Reference proteome</keyword>
<dbReference type="PANTHER" id="PTHR15544:SF0">
    <property type="entry name" value="TETRATRICOPEPTIDE REPEAT PROTEIN 33"/>
    <property type="match status" value="1"/>
</dbReference>
<comment type="caution">
    <text evidence="3">The sequence shown here is derived from an EMBL/GenBank/DDBJ whole genome shotgun (WGS) entry which is preliminary data.</text>
</comment>